<organism evidence="1 2">
    <name type="scientific">Linum tenue</name>
    <dbReference type="NCBI Taxonomy" id="586396"/>
    <lineage>
        <taxon>Eukaryota</taxon>
        <taxon>Viridiplantae</taxon>
        <taxon>Streptophyta</taxon>
        <taxon>Embryophyta</taxon>
        <taxon>Tracheophyta</taxon>
        <taxon>Spermatophyta</taxon>
        <taxon>Magnoliopsida</taxon>
        <taxon>eudicotyledons</taxon>
        <taxon>Gunneridae</taxon>
        <taxon>Pentapetalae</taxon>
        <taxon>rosids</taxon>
        <taxon>fabids</taxon>
        <taxon>Malpighiales</taxon>
        <taxon>Linaceae</taxon>
        <taxon>Linum</taxon>
    </lineage>
</organism>
<accession>A0AAV0IUE7</accession>
<comment type="caution">
    <text evidence="1">The sequence shown here is derived from an EMBL/GenBank/DDBJ whole genome shotgun (WGS) entry which is preliminary data.</text>
</comment>
<evidence type="ECO:0000313" key="1">
    <source>
        <dbReference type="EMBL" id="CAI0401237.1"/>
    </source>
</evidence>
<proteinExistence type="predicted"/>
<gene>
    <name evidence="1" type="ORF">LITE_LOCUS11112</name>
</gene>
<protein>
    <submittedName>
        <fullName evidence="1">Uncharacterized protein</fullName>
    </submittedName>
</protein>
<dbReference type="EMBL" id="CAMGYJ010000004">
    <property type="protein sequence ID" value="CAI0401237.1"/>
    <property type="molecule type" value="Genomic_DNA"/>
</dbReference>
<sequence length="41" mass="4801">MTQSHLTEKQHLGYGLVRDFISEYKVECLKSPGFCITRQKK</sequence>
<name>A0AAV0IUE7_9ROSI</name>
<keyword evidence="2" id="KW-1185">Reference proteome</keyword>
<dbReference type="Proteomes" id="UP001154282">
    <property type="component" value="Unassembled WGS sequence"/>
</dbReference>
<reference evidence="1" key="1">
    <citation type="submission" date="2022-08" db="EMBL/GenBank/DDBJ databases">
        <authorList>
            <person name="Gutierrez-Valencia J."/>
        </authorList>
    </citation>
    <scope>NUCLEOTIDE SEQUENCE</scope>
</reference>
<evidence type="ECO:0000313" key="2">
    <source>
        <dbReference type="Proteomes" id="UP001154282"/>
    </source>
</evidence>
<dbReference type="AlphaFoldDB" id="A0AAV0IUE7"/>